<dbReference type="Proteomes" id="UP001642260">
    <property type="component" value="Unassembled WGS sequence"/>
</dbReference>
<dbReference type="EMBL" id="CAKOAT010897376">
    <property type="protein sequence ID" value="CAH8390480.1"/>
    <property type="molecule type" value="Genomic_DNA"/>
</dbReference>
<evidence type="ECO:0000256" key="1">
    <source>
        <dbReference type="SAM" id="MobiDB-lite"/>
    </source>
</evidence>
<feature type="compositionally biased region" description="Basic and acidic residues" evidence="1">
    <location>
        <begin position="8"/>
        <end position="38"/>
    </location>
</feature>
<keyword evidence="3" id="KW-1185">Reference proteome</keyword>
<accession>A0ABC8M2M1</accession>
<gene>
    <name evidence="2" type="ORF">ERUC_LOCUS42963</name>
</gene>
<dbReference type="AlphaFoldDB" id="A0ABC8M2M1"/>
<sequence>MILQGEISMKEKRSSTKIPVRKDESKTTEPSRMEDRARSYRGVVLNDGVVHQKKAKENRGYDGKGKDTSKEPVNPEENKIDTDVMDCDHSRIHVENTEGLSSGEEDFQNLTDGEMERSDNCGIADAPPIKTGNKDLGEGNVEKKKSTRKALFSQSLLVAAFSYCKQNLYLISSNQGIVQQHHFQHEMMSEFVVSGECSGIQHCQILYIG</sequence>
<feature type="compositionally biased region" description="Basic and acidic residues" evidence="1">
    <location>
        <begin position="55"/>
        <end position="70"/>
    </location>
</feature>
<evidence type="ECO:0000313" key="3">
    <source>
        <dbReference type="Proteomes" id="UP001642260"/>
    </source>
</evidence>
<feature type="region of interest" description="Disordered" evidence="1">
    <location>
        <begin position="1"/>
        <end position="81"/>
    </location>
</feature>
<comment type="caution">
    <text evidence="2">The sequence shown here is derived from an EMBL/GenBank/DDBJ whole genome shotgun (WGS) entry which is preliminary data.</text>
</comment>
<organism evidence="2 3">
    <name type="scientific">Eruca vesicaria subsp. sativa</name>
    <name type="common">Garden rocket</name>
    <name type="synonym">Eruca sativa</name>
    <dbReference type="NCBI Taxonomy" id="29727"/>
    <lineage>
        <taxon>Eukaryota</taxon>
        <taxon>Viridiplantae</taxon>
        <taxon>Streptophyta</taxon>
        <taxon>Embryophyta</taxon>
        <taxon>Tracheophyta</taxon>
        <taxon>Spermatophyta</taxon>
        <taxon>Magnoliopsida</taxon>
        <taxon>eudicotyledons</taxon>
        <taxon>Gunneridae</taxon>
        <taxon>Pentapetalae</taxon>
        <taxon>rosids</taxon>
        <taxon>malvids</taxon>
        <taxon>Brassicales</taxon>
        <taxon>Brassicaceae</taxon>
        <taxon>Brassiceae</taxon>
        <taxon>Eruca</taxon>
    </lineage>
</organism>
<evidence type="ECO:0000313" key="2">
    <source>
        <dbReference type="EMBL" id="CAH8390480.1"/>
    </source>
</evidence>
<proteinExistence type="predicted"/>
<reference evidence="2 3" key="1">
    <citation type="submission" date="2022-03" db="EMBL/GenBank/DDBJ databases">
        <authorList>
            <person name="Macdonald S."/>
            <person name="Ahmed S."/>
            <person name="Newling K."/>
        </authorList>
    </citation>
    <scope>NUCLEOTIDE SEQUENCE [LARGE SCALE GENOMIC DNA]</scope>
</reference>
<name>A0ABC8M2M1_ERUVS</name>
<protein>
    <submittedName>
        <fullName evidence="2">Uncharacterized protein</fullName>
    </submittedName>
</protein>
<feature type="region of interest" description="Disordered" evidence="1">
    <location>
        <begin position="121"/>
        <end position="140"/>
    </location>
</feature>